<dbReference type="PROSITE" id="PS00061">
    <property type="entry name" value="ADH_SHORT"/>
    <property type="match status" value="1"/>
</dbReference>
<protein>
    <submittedName>
        <fullName evidence="4">Short-chain dehydrogenase</fullName>
    </submittedName>
</protein>
<dbReference type="RefSeq" id="WP_200260439.1">
    <property type="nucleotide sequence ID" value="NZ_NRSH01000133.1"/>
</dbReference>
<dbReference type="InterPro" id="IPR057326">
    <property type="entry name" value="KR_dom"/>
</dbReference>
<dbReference type="Pfam" id="PF00106">
    <property type="entry name" value="adh_short"/>
    <property type="match status" value="1"/>
</dbReference>
<sequence length="258" mass="28337">MKWRDDELAIVTGGGTGLGRAIARGLAKSGARVLIIGRREAPLADTAAFDPERIGVLSADLAEPEERARVAAAVPRGTTVRALVHNAGALEPMGPLREVDAEAWRRAMAINVEAPVFLTQALLPHTARGSRVLHISSGAAHKPTAGWGAYCASKAALYMLYQVYREELWPEGVLFGSIRPGVVDTPMQELIRSQSASRFPSVERFIKLKENGQLYSAESAADFVLWALIETGDRQFTEIEWNIADEEHQQRWRATRQL</sequence>
<comment type="similarity">
    <text evidence="1">Belongs to the short-chain dehydrogenases/reductases (SDR) family.</text>
</comment>
<comment type="caution">
    <text evidence="4">The sequence shown here is derived from an EMBL/GenBank/DDBJ whole genome shotgun (WGS) entry which is preliminary data.</text>
</comment>
<dbReference type="SUPFAM" id="SSF51735">
    <property type="entry name" value="NAD(P)-binding Rossmann-fold domains"/>
    <property type="match status" value="1"/>
</dbReference>
<organism evidence="4 5">
    <name type="scientific">Halorhodospira neutriphila</name>
    <dbReference type="NCBI Taxonomy" id="168379"/>
    <lineage>
        <taxon>Bacteria</taxon>
        <taxon>Pseudomonadati</taxon>
        <taxon>Pseudomonadota</taxon>
        <taxon>Gammaproteobacteria</taxon>
        <taxon>Chromatiales</taxon>
        <taxon>Ectothiorhodospiraceae</taxon>
        <taxon>Halorhodospira</taxon>
    </lineage>
</organism>
<evidence type="ECO:0000313" key="5">
    <source>
        <dbReference type="Proteomes" id="UP000738126"/>
    </source>
</evidence>
<name>A0ABS1E9S6_9GAMM</name>
<evidence type="ECO:0000259" key="3">
    <source>
        <dbReference type="SMART" id="SM00822"/>
    </source>
</evidence>
<evidence type="ECO:0000256" key="2">
    <source>
        <dbReference type="ARBA" id="ARBA00023002"/>
    </source>
</evidence>
<keyword evidence="5" id="KW-1185">Reference proteome</keyword>
<dbReference type="InterPro" id="IPR002347">
    <property type="entry name" value="SDR_fam"/>
</dbReference>
<dbReference type="Proteomes" id="UP000738126">
    <property type="component" value="Unassembled WGS sequence"/>
</dbReference>
<dbReference type="EMBL" id="NRSH01000133">
    <property type="protein sequence ID" value="MBK1727345.1"/>
    <property type="molecule type" value="Genomic_DNA"/>
</dbReference>
<dbReference type="PRINTS" id="PR00081">
    <property type="entry name" value="GDHRDH"/>
</dbReference>
<dbReference type="SMART" id="SM00822">
    <property type="entry name" value="PKS_KR"/>
    <property type="match status" value="1"/>
</dbReference>
<evidence type="ECO:0000256" key="1">
    <source>
        <dbReference type="ARBA" id="ARBA00006484"/>
    </source>
</evidence>
<accession>A0ABS1E9S6</accession>
<reference evidence="4 5" key="1">
    <citation type="journal article" date="2020" name="Microorganisms">
        <title>Osmotic Adaptation and Compatible Solute Biosynthesis of Phototrophic Bacteria as Revealed from Genome Analyses.</title>
        <authorList>
            <person name="Imhoff J.F."/>
            <person name="Rahn T."/>
            <person name="Kunzel S."/>
            <person name="Keller A."/>
            <person name="Neulinger S.C."/>
        </authorList>
    </citation>
    <scope>NUCLEOTIDE SEQUENCE [LARGE SCALE GENOMIC DNA]</scope>
    <source>
        <strain evidence="4 5">DSM 15116</strain>
    </source>
</reference>
<dbReference type="PANTHER" id="PTHR43639:SF1">
    <property type="entry name" value="SHORT-CHAIN DEHYDROGENASE_REDUCTASE FAMILY PROTEIN"/>
    <property type="match status" value="1"/>
</dbReference>
<dbReference type="InterPro" id="IPR036291">
    <property type="entry name" value="NAD(P)-bd_dom_sf"/>
</dbReference>
<dbReference type="PANTHER" id="PTHR43639">
    <property type="entry name" value="OXIDOREDUCTASE, SHORT-CHAIN DEHYDROGENASE/REDUCTASE FAMILY (AFU_ORTHOLOGUE AFUA_5G02870)"/>
    <property type="match status" value="1"/>
</dbReference>
<evidence type="ECO:0000313" key="4">
    <source>
        <dbReference type="EMBL" id="MBK1727345.1"/>
    </source>
</evidence>
<keyword evidence="2" id="KW-0560">Oxidoreductase</keyword>
<gene>
    <name evidence="4" type="ORF">CKO13_10015</name>
</gene>
<dbReference type="Gene3D" id="3.40.50.720">
    <property type="entry name" value="NAD(P)-binding Rossmann-like Domain"/>
    <property type="match status" value="1"/>
</dbReference>
<proteinExistence type="inferred from homology"/>
<feature type="domain" description="Ketoreductase" evidence="3">
    <location>
        <begin position="7"/>
        <end position="185"/>
    </location>
</feature>
<dbReference type="InterPro" id="IPR020904">
    <property type="entry name" value="Sc_DH/Rdtase_CS"/>
</dbReference>